<protein>
    <recommendedName>
        <fullName evidence="3">Tetratricopeptide repeat protein</fullName>
    </recommendedName>
</protein>
<dbReference type="Proteomes" id="UP000093510">
    <property type="component" value="Unassembled WGS sequence"/>
</dbReference>
<dbReference type="Gene3D" id="1.25.40.10">
    <property type="entry name" value="Tetratricopeptide repeat domain"/>
    <property type="match status" value="1"/>
</dbReference>
<keyword evidence="2" id="KW-1185">Reference proteome</keyword>
<dbReference type="InterPro" id="IPR011990">
    <property type="entry name" value="TPR-like_helical_dom_sf"/>
</dbReference>
<comment type="caution">
    <text evidence="1">The sequence shown here is derived from an EMBL/GenBank/DDBJ whole genome shotgun (WGS) entry which is preliminary data.</text>
</comment>
<dbReference type="EMBL" id="LVEP01000021">
    <property type="protein sequence ID" value="OCB76802.1"/>
    <property type="molecule type" value="Genomic_DNA"/>
</dbReference>
<proteinExistence type="predicted"/>
<dbReference type="SUPFAM" id="SSF48452">
    <property type="entry name" value="TPR-like"/>
    <property type="match status" value="1"/>
</dbReference>
<dbReference type="AlphaFoldDB" id="A0A1B9E4C5"/>
<evidence type="ECO:0000313" key="2">
    <source>
        <dbReference type="Proteomes" id="UP000093510"/>
    </source>
</evidence>
<name>A0A1B9E4C5_9FLAO</name>
<evidence type="ECO:0008006" key="3">
    <source>
        <dbReference type="Google" id="ProtNLM"/>
    </source>
</evidence>
<accession>A0A1B9E4C5</accession>
<sequence length="65" mass="7541">MHAQKKEPLDSLSFYTGLAQSSIAKNHYKNAIDYTQKAINYSESKQDSYHKAVQIFHLGKIYYDL</sequence>
<gene>
    <name evidence="1" type="ORF">LPBF_05760</name>
</gene>
<organism evidence="1 2">
    <name type="scientific">Flavobacterium crassostreae</name>
    <dbReference type="NCBI Taxonomy" id="1763534"/>
    <lineage>
        <taxon>Bacteria</taxon>
        <taxon>Pseudomonadati</taxon>
        <taxon>Bacteroidota</taxon>
        <taxon>Flavobacteriia</taxon>
        <taxon>Flavobacteriales</taxon>
        <taxon>Flavobacteriaceae</taxon>
        <taxon>Flavobacterium</taxon>
    </lineage>
</organism>
<reference evidence="1 2" key="1">
    <citation type="submission" date="2016-03" db="EMBL/GenBank/DDBJ databases">
        <authorList>
            <person name="Ploux O."/>
        </authorList>
    </citation>
    <scope>NUCLEOTIDE SEQUENCE [LARGE SCALE GENOMIC DNA]</scope>
    <source>
        <strain evidence="1 2">LPB0076</strain>
    </source>
</reference>
<evidence type="ECO:0000313" key="1">
    <source>
        <dbReference type="EMBL" id="OCB76802.1"/>
    </source>
</evidence>